<evidence type="ECO:0000313" key="5">
    <source>
        <dbReference type="EMBL" id="THV38813.1"/>
    </source>
</evidence>
<accession>A0A4S8Q3N8</accession>
<dbReference type="RefSeq" id="WP_136537822.1">
    <property type="nucleotide sequence ID" value="NZ_STGU01000001.1"/>
</dbReference>
<name>A0A4S8Q3N8_9HYPH</name>
<dbReference type="Gene3D" id="2.40.420.20">
    <property type="match status" value="1"/>
</dbReference>
<protein>
    <submittedName>
        <fullName evidence="5">Efflux RND transporter periplasmic adaptor subunit</fullName>
    </submittedName>
</protein>
<organism evidence="5 6">
    <name type="scientific">Rhizobium rosettiformans W3</name>
    <dbReference type="NCBI Taxonomy" id="538378"/>
    <lineage>
        <taxon>Bacteria</taxon>
        <taxon>Pseudomonadati</taxon>
        <taxon>Pseudomonadota</taxon>
        <taxon>Alphaproteobacteria</taxon>
        <taxon>Hyphomicrobiales</taxon>
        <taxon>Rhizobiaceae</taxon>
        <taxon>Rhizobium/Agrobacterium group</taxon>
        <taxon>Rhizobium</taxon>
    </lineage>
</organism>
<reference evidence="5 6" key="1">
    <citation type="submission" date="2019-04" db="EMBL/GenBank/DDBJ databases">
        <title>genome sequence of strain W3.</title>
        <authorList>
            <person name="Gao J."/>
            <person name="Sun J."/>
        </authorList>
    </citation>
    <scope>NUCLEOTIDE SEQUENCE [LARGE SCALE GENOMIC DNA]</scope>
    <source>
        <strain evidence="5 6">W3</strain>
    </source>
</reference>
<evidence type="ECO:0000256" key="1">
    <source>
        <dbReference type="ARBA" id="ARBA00009477"/>
    </source>
</evidence>
<dbReference type="Gene3D" id="2.40.50.100">
    <property type="match status" value="1"/>
</dbReference>
<dbReference type="Gene3D" id="1.10.287.470">
    <property type="entry name" value="Helix hairpin bin"/>
    <property type="match status" value="1"/>
</dbReference>
<evidence type="ECO:0000256" key="2">
    <source>
        <dbReference type="SAM" id="Coils"/>
    </source>
</evidence>
<comment type="caution">
    <text evidence="5">The sequence shown here is derived from an EMBL/GenBank/DDBJ whole genome shotgun (WGS) entry which is preliminary data.</text>
</comment>
<dbReference type="SUPFAM" id="SSF111369">
    <property type="entry name" value="HlyD-like secretion proteins"/>
    <property type="match status" value="1"/>
</dbReference>
<evidence type="ECO:0000313" key="6">
    <source>
        <dbReference type="Proteomes" id="UP000307378"/>
    </source>
</evidence>
<dbReference type="PANTHER" id="PTHR30469">
    <property type="entry name" value="MULTIDRUG RESISTANCE PROTEIN MDTA"/>
    <property type="match status" value="1"/>
</dbReference>
<evidence type="ECO:0000259" key="4">
    <source>
        <dbReference type="Pfam" id="PF25917"/>
    </source>
</evidence>
<dbReference type="PROSITE" id="PS51257">
    <property type="entry name" value="PROKAR_LIPOPROTEIN"/>
    <property type="match status" value="1"/>
</dbReference>
<dbReference type="GO" id="GO:1990281">
    <property type="term" value="C:efflux pump complex"/>
    <property type="evidence" value="ECO:0007669"/>
    <property type="project" value="TreeGrafter"/>
</dbReference>
<feature type="signal peptide" evidence="3">
    <location>
        <begin position="1"/>
        <end position="18"/>
    </location>
</feature>
<keyword evidence="3" id="KW-0732">Signal</keyword>
<dbReference type="PANTHER" id="PTHR30469:SF38">
    <property type="entry name" value="HLYD FAMILY SECRETION PROTEIN"/>
    <property type="match status" value="1"/>
</dbReference>
<proteinExistence type="inferred from homology"/>
<dbReference type="InterPro" id="IPR058625">
    <property type="entry name" value="MdtA-like_BSH"/>
</dbReference>
<dbReference type="AlphaFoldDB" id="A0A4S8Q3N8"/>
<gene>
    <name evidence="5" type="ORF">FAA86_00095</name>
</gene>
<dbReference type="InterPro" id="IPR006143">
    <property type="entry name" value="RND_pump_MFP"/>
</dbReference>
<dbReference type="NCBIfam" id="TIGR01730">
    <property type="entry name" value="RND_mfp"/>
    <property type="match status" value="1"/>
</dbReference>
<keyword evidence="2" id="KW-0175">Coiled coil</keyword>
<feature type="domain" description="Multidrug resistance protein MdtA-like barrel-sandwich hybrid" evidence="4">
    <location>
        <begin position="61"/>
        <end position="195"/>
    </location>
</feature>
<feature type="chain" id="PRO_5020528190" evidence="3">
    <location>
        <begin position="19"/>
        <end position="359"/>
    </location>
</feature>
<dbReference type="EMBL" id="STGU01000001">
    <property type="protein sequence ID" value="THV38813.1"/>
    <property type="molecule type" value="Genomic_DNA"/>
</dbReference>
<dbReference type="Gene3D" id="2.40.30.170">
    <property type="match status" value="1"/>
</dbReference>
<feature type="coiled-coil region" evidence="2">
    <location>
        <begin position="92"/>
        <end position="171"/>
    </location>
</feature>
<sequence length="359" mass="37972">MHRLNSLFLVTCCCTALAACAPADEATQKAPRLVETVTVATEPWSETVSSTGEIQARVQSELSFRVSGRITERLADVGDRVEAGQVLARIDAEEQQADVQVAQATLQSAEAQQTQAQQALDRQNSLFTTGVSTQAALDEAREALLRANATVASAQAQLDTARDTLAQTELKADADGIITARNAEVGQVAQAAQVVFTLAQDGPRDAVFNIDESLLLGMGREFEPKVEIEPLSGGAPMAGTLREVSPTIDRSTGTIRIKFAVEEGATPGLGSPVIAIARYKPEPTIRLPWSAITSDGGQPALWVVDPQSAKVSLRPIEVQTYGSGYFAVRSGVTPGEIVVTNGTKFISEGEVVALKEAGQ</sequence>
<dbReference type="Proteomes" id="UP000307378">
    <property type="component" value="Unassembled WGS sequence"/>
</dbReference>
<comment type="similarity">
    <text evidence="1">Belongs to the membrane fusion protein (MFP) (TC 8.A.1) family.</text>
</comment>
<dbReference type="GO" id="GO:0015562">
    <property type="term" value="F:efflux transmembrane transporter activity"/>
    <property type="evidence" value="ECO:0007669"/>
    <property type="project" value="TreeGrafter"/>
</dbReference>
<evidence type="ECO:0000256" key="3">
    <source>
        <dbReference type="SAM" id="SignalP"/>
    </source>
</evidence>
<dbReference type="Pfam" id="PF25917">
    <property type="entry name" value="BSH_RND"/>
    <property type="match status" value="1"/>
</dbReference>